<dbReference type="EMBL" id="JADNYJ010000076">
    <property type="protein sequence ID" value="KAF8890283.1"/>
    <property type="molecule type" value="Genomic_DNA"/>
</dbReference>
<organism evidence="2 3">
    <name type="scientific">Gymnopilus junonius</name>
    <name type="common">Spectacular rustgill mushroom</name>
    <name type="synonym">Gymnopilus spectabilis subsp. junonius</name>
    <dbReference type="NCBI Taxonomy" id="109634"/>
    <lineage>
        <taxon>Eukaryota</taxon>
        <taxon>Fungi</taxon>
        <taxon>Dikarya</taxon>
        <taxon>Basidiomycota</taxon>
        <taxon>Agaricomycotina</taxon>
        <taxon>Agaricomycetes</taxon>
        <taxon>Agaricomycetidae</taxon>
        <taxon>Agaricales</taxon>
        <taxon>Agaricineae</taxon>
        <taxon>Hymenogastraceae</taxon>
        <taxon>Gymnopilus</taxon>
    </lineage>
</organism>
<evidence type="ECO:0000313" key="2">
    <source>
        <dbReference type="EMBL" id="KAF8890283.1"/>
    </source>
</evidence>
<name>A0A9P5NJE9_GYMJU</name>
<keyword evidence="1" id="KW-0732">Signal</keyword>
<evidence type="ECO:0000313" key="3">
    <source>
        <dbReference type="Proteomes" id="UP000724874"/>
    </source>
</evidence>
<comment type="caution">
    <text evidence="2">The sequence shown here is derived from an EMBL/GenBank/DDBJ whole genome shotgun (WGS) entry which is preliminary data.</text>
</comment>
<keyword evidence="3" id="KW-1185">Reference proteome</keyword>
<protein>
    <submittedName>
        <fullName evidence="2">Uncharacterized protein</fullName>
    </submittedName>
</protein>
<accession>A0A9P5NJE9</accession>
<sequence length="75" mass="8017">MQVISLIGLSFIGIFLPIKTVQAQGETTVCIVPKDVVAPTVCENFCQKCCTVEPTSPVCDGAGSVPWCFDLCLDH</sequence>
<feature type="chain" id="PRO_5040150309" evidence="1">
    <location>
        <begin position="24"/>
        <end position="75"/>
    </location>
</feature>
<feature type="signal peptide" evidence="1">
    <location>
        <begin position="1"/>
        <end position="23"/>
    </location>
</feature>
<reference evidence="2" key="1">
    <citation type="submission" date="2020-11" db="EMBL/GenBank/DDBJ databases">
        <authorList>
            <consortium name="DOE Joint Genome Institute"/>
            <person name="Ahrendt S."/>
            <person name="Riley R."/>
            <person name="Andreopoulos W."/>
            <person name="LaButti K."/>
            <person name="Pangilinan J."/>
            <person name="Ruiz-duenas F.J."/>
            <person name="Barrasa J.M."/>
            <person name="Sanchez-Garcia M."/>
            <person name="Camarero S."/>
            <person name="Miyauchi S."/>
            <person name="Serrano A."/>
            <person name="Linde D."/>
            <person name="Babiker R."/>
            <person name="Drula E."/>
            <person name="Ayuso-Fernandez I."/>
            <person name="Pacheco R."/>
            <person name="Padilla G."/>
            <person name="Ferreira P."/>
            <person name="Barriuso J."/>
            <person name="Kellner H."/>
            <person name="Castanera R."/>
            <person name="Alfaro M."/>
            <person name="Ramirez L."/>
            <person name="Pisabarro A.G."/>
            <person name="Kuo A."/>
            <person name="Tritt A."/>
            <person name="Lipzen A."/>
            <person name="He G."/>
            <person name="Yan M."/>
            <person name="Ng V."/>
            <person name="Cullen D."/>
            <person name="Martin F."/>
            <person name="Rosso M.-N."/>
            <person name="Henrissat B."/>
            <person name="Hibbett D."/>
            <person name="Martinez A.T."/>
            <person name="Grigoriev I.V."/>
        </authorList>
    </citation>
    <scope>NUCLEOTIDE SEQUENCE</scope>
    <source>
        <strain evidence="2">AH 44721</strain>
    </source>
</reference>
<evidence type="ECO:0000256" key="1">
    <source>
        <dbReference type="SAM" id="SignalP"/>
    </source>
</evidence>
<gene>
    <name evidence="2" type="ORF">CPB84DRAFT_1784970</name>
</gene>
<dbReference type="Proteomes" id="UP000724874">
    <property type="component" value="Unassembled WGS sequence"/>
</dbReference>
<dbReference type="AlphaFoldDB" id="A0A9P5NJE9"/>
<proteinExistence type="predicted"/>